<dbReference type="InterPro" id="IPR037208">
    <property type="entry name" value="Spo0E-like_sf"/>
</dbReference>
<dbReference type="GO" id="GO:0046983">
    <property type="term" value="F:protein dimerization activity"/>
    <property type="evidence" value="ECO:0007669"/>
    <property type="project" value="InterPro"/>
</dbReference>
<gene>
    <name evidence="2" type="ORF">CCE28_06545</name>
</gene>
<keyword evidence="1" id="KW-0175">Coiled coil</keyword>
<dbReference type="Gene3D" id="4.10.280.10">
    <property type="entry name" value="Helix-loop-helix DNA-binding domain"/>
    <property type="match status" value="1"/>
</dbReference>
<dbReference type="RefSeq" id="WP_095132202.1">
    <property type="nucleotide sequence ID" value="NZ_NIBG01000004.1"/>
</dbReference>
<dbReference type="GO" id="GO:0043937">
    <property type="term" value="P:regulation of sporulation"/>
    <property type="evidence" value="ECO:0007669"/>
    <property type="project" value="InterPro"/>
</dbReference>
<dbReference type="Proteomes" id="UP000216024">
    <property type="component" value="Unassembled WGS sequence"/>
</dbReference>
<sequence length="60" mass="6988">MTSLKEISLQIQHLKRQLHCLIEQNDNLIAEEIVSLSQSLDTLLNSYNNEHRKQVLGMKK</sequence>
<accession>A0A267MKC2</accession>
<proteinExistence type="predicted"/>
<dbReference type="InterPro" id="IPR018540">
    <property type="entry name" value="Spo0E-like"/>
</dbReference>
<evidence type="ECO:0000313" key="2">
    <source>
        <dbReference type="EMBL" id="PAB60029.1"/>
    </source>
</evidence>
<evidence type="ECO:0008006" key="4">
    <source>
        <dbReference type="Google" id="ProtNLM"/>
    </source>
</evidence>
<evidence type="ECO:0000313" key="3">
    <source>
        <dbReference type="Proteomes" id="UP000216024"/>
    </source>
</evidence>
<dbReference type="Pfam" id="PF09388">
    <property type="entry name" value="SpoOE-like"/>
    <property type="match status" value="1"/>
</dbReference>
<protein>
    <recommendedName>
        <fullName evidence="4">Spo0E family sporulation regulatory protein-aspartic acid phosphatase</fullName>
    </recommendedName>
</protein>
<comment type="caution">
    <text evidence="2">The sequence shown here is derived from an EMBL/GenBank/DDBJ whole genome shotgun (WGS) entry which is preliminary data.</text>
</comment>
<name>A0A267MKC2_9FIRM</name>
<keyword evidence="3" id="KW-1185">Reference proteome</keyword>
<dbReference type="InterPro" id="IPR036638">
    <property type="entry name" value="HLH_DNA-bd_sf"/>
</dbReference>
<organism evidence="2 3">
    <name type="scientific">Anaeromicrobium sediminis</name>
    <dbReference type="NCBI Taxonomy" id="1478221"/>
    <lineage>
        <taxon>Bacteria</taxon>
        <taxon>Bacillati</taxon>
        <taxon>Bacillota</taxon>
        <taxon>Clostridia</taxon>
        <taxon>Peptostreptococcales</taxon>
        <taxon>Thermotaleaceae</taxon>
        <taxon>Anaeromicrobium</taxon>
    </lineage>
</organism>
<reference evidence="2 3" key="1">
    <citation type="submission" date="2017-06" db="EMBL/GenBank/DDBJ databases">
        <title>Draft genome sequence of anaerobic fermentative bacterium Anaeromicrobium sediminis DY2726D isolated from West Pacific Ocean sediments.</title>
        <authorList>
            <person name="Zeng X."/>
        </authorList>
    </citation>
    <scope>NUCLEOTIDE SEQUENCE [LARGE SCALE GENOMIC DNA]</scope>
    <source>
        <strain evidence="2 3">DY2726D</strain>
    </source>
</reference>
<feature type="coiled-coil region" evidence="1">
    <location>
        <begin position="4"/>
        <end position="31"/>
    </location>
</feature>
<dbReference type="OrthoDB" id="1937171at2"/>
<evidence type="ECO:0000256" key="1">
    <source>
        <dbReference type="SAM" id="Coils"/>
    </source>
</evidence>
<dbReference type="AlphaFoldDB" id="A0A267MKC2"/>
<dbReference type="EMBL" id="NIBG01000004">
    <property type="protein sequence ID" value="PAB60029.1"/>
    <property type="molecule type" value="Genomic_DNA"/>
</dbReference>
<dbReference type="SUPFAM" id="SSF140500">
    <property type="entry name" value="BAS1536-like"/>
    <property type="match status" value="1"/>
</dbReference>